<reference evidence="2" key="2">
    <citation type="submission" date="2020-11" db="EMBL/GenBank/DDBJ databases">
        <authorList>
            <person name="McCartney M.A."/>
            <person name="Auch B."/>
            <person name="Kono T."/>
            <person name="Mallez S."/>
            <person name="Becker A."/>
            <person name="Gohl D.M."/>
            <person name="Silverstein K.A.T."/>
            <person name="Koren S."/>
            <person name="Bechman K.B."/>
            <person name="Herman A."/>
            <person name="Abrahante J.E."/>
            <person name="Garbe J."/>
        </authorList>
    </citation>
    <scope>NUCLEOTIDE SEQUENCE</scope>
    <source>
        <strain evidence="2">Duluth1</strain>
        <tissue evidence="2">Whole animal</tissue>
    </source>
</reference>
<feature type="transmembrane region" description="Helical" evidence="1">
    <location>
        <begin position="225"/>
        <end position="241"/>
    </location>
</feature>
<reference evidence="2" key="1">
    <citation type="journal article" date="2019" name="bioRxiv">
        <title>The Genome of the Zebra Mussel, Dreissena polymorpha: A Resource for Invasive Species Research.</title>
        <authorList>
            <person name="McCartney M.A."/>
            <person name="Auch B."/>
            <person name="Kono T."/>
            <person name="Mallez S."/>
            <person name="Zhang Y."/>
            <person name="Obille A."/>
            <person name="Becker A."/>
            <person name="Abrahante J.E."/>
            <person name="Garbe J."/>
            <person name="Badalamenti J.P."/>
            <person name="Herman A."/>
            <person name="Mangelson H."/>
            <person name="Liachko I."/>
            <person name="Sullivan S."/>
            <person name="Sone E.D."/>
            <person name="Koren S."/>
            <person name="Silverstein K.A.T."/>
            <person name="Beckman K.B."/>
            <person name="Gohl D.M."/>
        </authorList>
    </citation>
    <scope>NUCLEOTIDE SEQUENCE</scope>
    <source>
        <strain evidence="2">Duluth1</strain>
        <tissue evidence="2">Whole animal</tissue>
    </source>
</reference>
<keyword evidence="3" id="KW-1185">Reference proteome</keyword>
<organism evidence="2 3">
    <name type="scientific">Dreissena polymorpha</name>
    <name type="common">Zebra mussel</name>
    <name type="synonym">Mytilus polymorpha</name>
    <dbReference type="NCBI Taxonomy" id="45954"/>
    <lineage>
        <taxon>Eukaryota</taxon>
        <taxon>Metazoa</taxon>
        <taxon>Spiralia</taxon>
        <taxon>Lophotrochozoa</taxon>
        <taxon>Mollusca</taxon>
        <taxon>Bivalvia</taxon>
        <taxon>Autobranchia</taxon>
        <taxon>Heteroconchia</taxon>
        <taxon>Euheterodonta</taxon>
        <taxon>Imparidentia</taxon>
        <taxon>Neoheterodontei</taxon>
        <taxon>Myida</taxon>
        <taxon>Dreissenoidea</taxon>
        <taxon>Dreissenidae</taxon>
        <taxon>Dreissena</taxon>
    </lineage>
</organism>
<dbReference type="AlphaFoldDB" id="A0A9D4G4P7"/>
<proteinExistence type="predicted"/>
<accession>A0A9D4G4P7</accession>
<keyword evidence="1" id="KW-1133">Transmembrane helix</keyword>
<keyword evidence="1" id="KW-0812">Transmembrane</keyword>
<evidence type="ECO:0000256" key="1">
    <source>
        <dbReference type="SAM" id="Phobius"/>
    </source>
</evidence>
<protein>
    <submittedName>
        <fullName evidence="2">Uncharacterized protein</fullName>
    </submittedName>
</protein>
<keyword evidence="1" id="KW-0472">Membrane</keyword>
<dbReference type="Proteomes" id="UP000828390">
    <property type="component" value="Unassembled WGS sequence"/>
</dbReference>
<comment type="caution">
    <text evidence="2">The sequence shown here is derived from an EMBL/GenBank/DDBJ whole genome shotgun (WGS) entry which is preliminary data.</text>
</comment>
<dbReference type="EMBL" id="JAIWYP010000006">
    <property type="protein sequence ID" value="KAH3808766.1"/>
    <property type="molecule type" value="Genomic_DNA"/>
</dbReference>
<evidence type="ECO:0000313" key="2">
    <source>
        <dbReference type="EMBL" id="KAH3808766.1"/>
    </source>
</evidence>
<sequence length="242" mass="27275">MLPNIFDVPGMGDHYLRENIELLEAVIEGYIPPGTSVKSLQKLQKDYGVGCLKKIYPNSSKEWAVTRVVFVASADQSLPTALADIVRRLLDPHDQATGHFKSNIDLFVVITKCDLVEGFNTSGTTGANMIKQDTFKKMENEVADVFSIGGAMEQNSIRWQSYVDGRCLDDTYIDNIALKFVRQMMLPRRKRHQVETDKSALLTPQQRFLLKLTYVVNGMDPCQKFALVAVIMLSLFVYFVIA</sequence>
<gene>
    <name evidence="2" type="ORF">DPMN_137124</name>
</gene>
<name>A0A9D4G4P7_DREPO</name>
<evidence type="ECO:0000313" key="3">
    <source>
        <dbReference type="Proteomes" id="UP000828390"/>
    </source>
</evidence>